<feature type="transmembrane region" description="Helical" evidence="2">
    <location>
        <begin position="381"/>
        <end position="401"/>
    </location>
</feature>
<reference evidence="3 4" key="1">
    <citation type="submission" date="2014-12" db="EMBL/GenBank/DDBJ databases">
        <title>Genome sequencing of Brevundimonas nasdae TPW30.</title>
        <authorList>
            <person name="Tan P.W."/>
            <person name="Chan K.-G."/>
        </authorList>
    </citation>
    <scope>NUCLEOTIDE SEQUENCE [LARGE SCALE GENOMIC DNA]</scope>
    <source>
        <strain evidence="3 4">TPW30</strain>
    </source>
</reference>
<dbReference type="EMBL" id="JWSY01000024">
    <property type="protein sequence ID" value="KIC56219.1"/>
    <property type="molecule type" value="Genomic_DNA"/>
</dbReference>
<accession>A0A0B4C595</accession>
<evidence type="ECO:0000313" key="4">
    <source>
        <dbReference type="Proteomes" id="UP000031166"/>
    </source>
</evidence>
<feature type="transmembrane region" description="Helical" evidence="2">
    <location>
        <begin position="135"/>
        <end position="152"/>
    </location>
</feature>
<organism evidence="3 4">
    <name type="scientific">Brevundimonas nasdae</name>
    <dbReference type="NCBI Taxonomy" id="172043"/>
    <lineage>
        <taxon>Bacteria</taxon>
        <taxon>Pseudomonadati</taxon>
        <taxon>Pseudomonadota</taxon>
        <taxon>Alphaproteobacteria</taxon>
        <taxon>Caulobacterales</taxon>
        <taxon>Caulobacteraceae</taxon>
        <taxon>Brevundimonas</taxon>
    </lineage>
</organism>
<protein>
    <submittedName>
        <fullName evidence="3">Membrane protein</fullName>
    </submittedName>
</protein>
<dbReference type="Pfam" id="PF03806">
    <property type="entry name" value="ABG_transport"/>
    <property type="match status" value="1"/>
</dbReference>
<feature type="transmembrane region" description="Helical" evidence="2">
    <location>
        <begin position="408"/>
        <end position="426"/>
    </location>
</feature>
<dbReference type="RefSeq" id="WP_039247396.1">
    <property type="nucleotide sequence ID" value="NZ_JWSY01000024.1"/>
</dbReference>
<name>A0A0B4C595_9CAUL</name>
<feature type="region of interest" description="Disordered" evidence="1">
    <location>
        <begin position="509"/>
        <end position="543"/>
    </location>
</feature>
<comment type="caution">
    <text evidence="3">The sequence shown here is derived from an EMBL/GenBank/DDBJ whole genome shotgun (WGS) entry which is preliminary data.</text>
</comment>
<dbReference type="GO" id="GO:1902604">
    <property type="term" value="P:p-aminobenzoyl-glutamate transmembrane transport"/>
    <property type="evidence" value="ECO:0007669"/>
    <property type="project" value="InterPro"/>
</dbReference>
<feature type="transmembrane region" description="Helical" evidence="2">
    <location>
        <begin position="469"/>
        <end position="494"/>
    </location>
</feature>
<evidence type="ECO:0000256" key="1">
    <source>
        <dbReference type="SAM" id="MobiDB-lite"/>
    </source>
</evidence>
<sequence length="543" mass="56820">MSPASRALNAVERIGNRLPDPVFLFLWLIGGLIVLSMVGAGLGWSAVNPVTGDQLVAKSLLSAENLEQLIIGMPRTLADFPPLGIVITIIYGASVAERTGMFATAIRGALLNAPRSILTPVVVITGMVSHHASDASYVVVIPLAAVIFAAAGRHPLAGLAAGFAAVSGGYAGNLFPGASDALILGITEPAARLIDPSYSVNIAGNWFFIVGVVFVFTPIVWFLTDRVIEPRLGVWKPSEGVAAPNASEKQPLTAAEKRGLKFAGLALLGMIALWALLTFIPGSPFVDLEVDPEQKFNPLYKSLVAFFAITFFVTGGAYGAGAGTIQSHRDMVTMMRDGIAQLAPYIVLAFFAAHFVAMFNWSGLGPILAVNAAAGLKTLALPAPLLLICVVFVSCFFDLFIGSASAKWSALAPIVVPMFMLLGISPEMTTAAYRMGDSVTNIATPLMSYFPLILTFAQRWDPRFGLGSLMATMLPYAGAFLVAGLAMVAAWVAFDLPLGPGVGVHYEPPPPAVAAHEPADGGVAGPHSPPQAAIVTPSTAPSR</sequence>
<feature type="transmembrane region" description="Helical" evidence="2">
    <location>
        <begin position="438"/>
        <end position="457"/>
    </location>
</feature>
<feature type="transmembrane region" description="Helical" evidence="2">
    <location>
        <begin position="80"/>
        <end position="97"/>
    </location>
</feature>
<feature type="transmembrane region" description="Helical" evidence="2">
    <location>
        <begin position="259"/>
        <end position="280"/>
    </location>
</feature>
<feature type="transmembrane region" description="Helical" evidence="2">
    <location>
        <begin position="300"/>
        <end position="321"/>
    </location>
</feature>
<dbReference type="GO" id="GO:0015558">
    <property type="term" value="F:secondary active p-aminobenzoyl-glutamate transmembrane transporter activity"/>
    <property type="evidence" value="ECO:0007669"/>
    <property type="project" value="InterPro"/>
</dbReference>
<proteinExistence type="predicted"/>
<dbReference type="PANTHER" id="PTHR30282">
    <property type="entry name" value="P-AMINOBENZOYL GLUTAMATE TRANSPORTER"/>
    <property type="match status" value="1"/>
</dbReference>
<dbReference type="AlphaFoldDB" id="A0A0B4C595"/>
<evidence type="ECO:0000313" key="3">
    <source>
        <dbReference type="EMBL" id="KIC56219.1"/>
    </source>
</evidence>
<feature type="transmembrane region" description="Helical" evidence="2">
    <location>
        <begin position="206"/>
        <end position="224"/>
    </location>
</feature>
<feature type="transmembrane region" description="Helical" evidence="2">
    <location>
        <begin position="342"/>
        <end position="361"/>
    </location>
</feature>
<keyword evidence="2" id="KW-0812">Transmembrane</keyword>
<dbReference type="STRING" id="172043.RM53_12955"/>
<evidence type="ECO:0000256" key="2">
    <source>
        <dbReference type="SAM" id="Phobius"/>
    </source>
</evidence>
<feature type="transmembrane region" description="Helical" evidence="2">
    <location>
        <begin position="109"/>
        <end position="129"/>
    </location>
</feature>
<keyword evidence="2" id="KW-1133">Transmembrane helix</keyword>
<dbReference type="InterPro" id="IPR004697">
    <property type="entry name" value="AbgT"/>
</dbReference>
<keyword evidence="2" id="KW-0472">Membrane</keyword>
<feature type="transmembrane region" description="Helical" evidence="2">
    <location>
        <begin position="21"/>
        <end position="44"/>
    </location>
</feature>
<dbReference type="Proteomes" id="UP000031166">
    <property type="component" value="Unassembled WGS sequence"/>
</dbReference>
<dbReference type="PANTHER" id="PTHR30282:SF1">
    <property type="entry name" value="ABGT FAMILY TRANSPORTER"/>
    <property type="match status" value="1"/>
</dbReference>
<feature type="transmembrane region" description="Helical" evidence="2">
    <location>
        <begin position="159"/>
        <end position="186"/>
    </location>
</feature>
<gene>
    <name evidence="3" type="ORF">RM53_12955</name>
</gene>